<dbReference type="KEGG" id="acz:Acaty_c1968"/>
<evidence type="ECO:0000256" key="1">
    <source>
        <dbReference type="SAM" id="MobiDB-lite"/>
    </source>
</evidence>
<reference evidence="4 5" key="1">
    <citation type="journal article" date="2009" name="J. Bacteriol.">
        <title>Draft genome sequence of the extremely acidophilic bacterium Acidithiobacillus caldus ATCC 51756 reveals metabolic versatility in the genus Acidithiobacillus.</title>
        <authorList>
            <person name="Valdes J."/>
            <person name="Quatrini R."/>
            <person name="Hallberg K."/>
            <person name="Dopson M."/>
            <person name="Valenzuela P.D."/>
            <person name="Holmes D.S."/>
        </authorList>
    </citation>
    <scope>NUCLEOTIDE SEQUENCE [LARGE SCALE GENOMIC DNA]</scope>
    <source>
        <strain evidence="5">ATCC 51756 / DSM 8584 / KU</strain>
    </source>
</reference>
<dbReference type="HOGENOM" id="CLU_1010746_0_0_6"/>
<proteinExistence type="predicted"/>
<keyword evidence="2" id="KW-1133">Transmembrane helix</keyword>
<evidence type="ECO:0000313" key="5">
    <source>
        <dbReference type="Proteomes" id="UP000005522"/>
    </source>
</evidence>
<feature type="region of interest" description="Disordered" evidence="1">
    <location>
        <begin position="246"/>
        <end position="276"/>
    </location>
</feature>
<feature type="signal peptide" evidence="3">
    <location>
        <begin position="1"/>
        <end position="23"/>
    </location>
</feature>
<keyword evidence="2" id="KW-0812">Transmembrane</keyword>
<dbReference type="Proteomes" id="UP000005522">
    <property type="component" value="Chromosome"/>
</dbReference>
<evidence type="ECO:0000256" key="2">
    <source>
        <dbReference type="SAM" id="Phobius"/>
    </source>
</evidence>
<dbReference type="Gene3D" id="1.25.40.10">
    <property type="entry name" value="Tetratricopeptide repeat domain"/>
    <property type="match status" value="1"/>
</dbReference>
<gene>
    <name evidence="4" type="ORF">Acaty_c1968</name>
</gene>
<dbReference type="RefSeq" id="WP_014003287.1">
    <property type="nucleotide sequence ID" value="NZ_CP005986.1"/>
</dbReference>
<dbReference type="InterPro" id="IPR011990">
    <property type="entry name" value="TPR-like_helical_dom_sf"/>
</dbReference>
<feature type="compositionally biased region" description="Gly residues" evidence="1">
    <location>
        <begin position="266"/>
        <end position="276"/>
    </location>
</feature>
<evidence type="ECO:0000256" key="3">
    <source>
        <dbReference type="SAM" id="SignalP"/>
    </source>
</evidence>
<dbReference type="EMBL" id="CP005986">
    <property type="protein sequence ID" value="AIA55825.1"/>
    <property type="molecule type" value="Genomic_DNA"/>
</dbReference>
<feature type="chain" id="PRO_5001581984" evidence="3">
    <location>
        <begin position="24"/>
        <end position="276"/>
    </location>
</feature>
<keyword evidence="2" id="KW-0472">Membrane</keyword>
<name>A0A059ZW77_ACICK</name>
<dbReference type="GeneID" id="92932056"/>
<sequence length="276" mass="27957">MQFRGVVLAVGIGLLTATGVALAEPSVTQVTQAIQSGRLDQAQNMIQEVLAKHPNSAEAYYLESRVLARQGQWTAAGQALHRAETLSPGMPFVAPKALAQYRAELKKHGALVASTATLPVATRQGGGAGRALVYFLGLVFIIAAIAWFMRRRRQQQILMARNNGATGFGNPYGPNYGPGMGPNPGGMPGGAPMAGPGMGSGLASGLATGLGIGAGVAAGSALANGLFHHGDGGNASAPAGDNGDLGLLNNDWGDQNQVASNDDFGLGDGGDGGDWG</sequence>
<keyword evidence="3" id="KW-0732">Signal</keyword>
<protein>
    <submittedName>
        <fullName evidence="4">Uncharacterized protein</fullName>
    </submittedName>
</protein>
<organism evidence="4 5">
    <name type="scientific">Acidithiobacillus caldus (strain ATCC 51756 / DSM 8584 / KU)</name>
    <dbReference type="NCBI Taxonomy" id="637389"/>
    <lineage>
        <taxon>Bacteria</taxon>
        <taxon>Pseudomonadati</taxon>
        <taxon>Pseudomonadota</taxon>
        <taxon>Acidithiobacillia</taxon>
        <taxon>Acidithiobacillales</taxon>
        <taxon>Acidithiobacillaceae</taxon>
        <taxon>Acidithiobacillus</taxon>
    </lineage>
</organism>
<dbReference type="SUPFAM" id="SSF48452">
    <property type="entry name" value="TPR-like"/>
    <property type="match status" value="1"/>
</dbReference>
<accession>A0A059ZW77</accession>
<dbReference type="Pfam" id="PF13432">
    <property type="entry name" value="TPR_16"/>
    <property type="match status" value="1"/>
</dbReference>
<feature type="transmembrane region" description="Helical" evidence="2">
    <location>
        <begin position="131"/>
        <end position="149"/>
    </location>
</feature>
<dbReference type="AlphaFoldDB" id="A0A059ZW77"/>
<evidence type="ECO:0000313" key="4">
    <source>
        <dbReference type="EMBL" id="AIA55825.1"/>
    </source>
</evidence>
<dbReference type="eggNOG" id="COG0457">
    <property type="taxonomic scope" value="Bacteria"/>
</dbReference>